<keyword evidence="2" id="KW-0378">Hydrolase</keyword>
<dbReference type="Proteomes" id="UP001301326">
    <property type="component" value="Chromosome"/>
</dbReference>
<dbReference type="PANTHER" id="PTHR34107">
    <property type="entry name" value="SLL0198 PROTEIN-RELATED"/>
    <property type="match status" value="1"/>
</dbReference>
<protein>
    <submittedName>
        <fullName evidence="2">Uma2 family endonuclease</fullName>
    </submittedName>
</protein>
<dbReference type="Gene3D" id="3.90.1570.10">
    <property type="entry name" value="tt1808, chain A"/>
    <property type="match status" value="1"/>
</dbReference>
<keyword evidence="2" id="KW-0540">Nuclease</keyword>
<name>A0AA95KME8_9GAMM</name>
<organism evidence="2">
    <name type="scientific">Candidatus Thiothrix putei</name>
    <dbReference type="NCBI Taxonomy" id="3080811"/>
    <lineage>
        <taxon>Bacteria</taxon>
        <taxon>Pseudomonadati</taxon>
        <taxon>Pseudomonadota</taxon>
        <taxon>Gammaproteobacteria</taxon>
        <taxon>Thiotrichales</taxon>
        <taxon>Thiotrichaceae</taxon>
        <taxon>Thiothrix</taxon>
    </lineage>
</organism>
<accession>A0AA95KME8</accession>
<dbReference type="InterPro" id="IPR011335">
    <property type="entry name" value="Restrct_endonuc-II-like"/>
</dbReference>
<dbReference type="InterPro" id="IPR012296">
    <property type="entry name" value="Nuclease_put_TT1808"/>
</dbReference>
<dbReference type="CDD" id="cd06260">
    <property type="entry name" value="DUF820-like"/>
    <property type="match status" value="1"/>
</dbReference>
<dbReference type="InterPro" id="IPR008538">
    <property type="entry name" value="Uma2"/>
</dbReference>
<sequence>MSVAHQLDTQQRYTYQDYLRWPDEVRYELLDGEPVMMSAPSTMHQRVIRELVRQIGNFLLGKSCEVFPAPFDVCLAAADAADDQINNVVQPDISVICDSNKVHDKGCKGAPDWIIEVLSPSTASRDLIHKLRLYERYGVREYWVVHPIDRVVMMWQLCADSGRYGAVLIEETQGTQTSALFPDLVLEWDVLFPPPEPPVYVKEPPPGVYYSRS</sequence>
<feature type="domain" description="Putative restriction endonuclease" evidence="1">
    <location>
        <begin position="16"/>
        <end position="186"/>
    </location>
</feature>
<dbReference type="KEGG" id="tput:QJT81_13085"/>
<reference evidence="2" key="2">
    <citation type="submission" date="2023-04" db="EMBL/GenBank/DDBJ databases">
        <authorList>
            <person name="Beletskiy A.V."/>
            <person name="Mardanov A.V."/>
            <person name="Ravin N.V."/>
        </authorList>
    </citation>
    <scope>NUCLEOTIDE SEQUENCE</scope>
    <source>
        <strain evidence="2">GKL-02</strain>
    </source>
</reference>
<evidence type="ECO:0000259" key="1">
    <source>
        <dbReference type="Pfam" id="PF05685"/>
    </source>
</evidence>
<proteinExistence type="predicted"/>
<evidence type="ECO:0000313" key="2">
    <source>
        <dbReference type="EMBL" id="WGZ92777.1"/>
    </source>
</evidence>
<keyword evidence="2" id="KW-0255">Endonuclease</keyword>
<reference evidence="2" key="1">
    <citation type="journal article" date="2023" name="Int. J. Mol. Sci.">
        <title>Metagenomics Revealed a New Genus 'Candidatus Thiocaldithrix dubininis' gen. nov., sp. nov. and a New Species 'Candidatus Thiothrix putei' sp. nov. in the Family Thiotrichaceae, Some Members of Which Have Traits of Both Na+- and H+-Motive Energetics.</title>
        <authorList>
            <person name="Ravin N.V."/>
            <person name="Muntyan M.S."/>
            <person name="Smolyakov D.D."/>
            <person name="Rudenko T.S."/>
            <person name="Beletsky A.V."/>
            <person name="Mardanov A.V."/>
            <person name="Grabovich M.Y."/>
        </authorList>
    </citation>
    <scope>NUCLEOTIDE SEQUENCE</scope>
    <source>
        <strain evidence="2">GKL-02</strain>
    </source>
</reference>
<gene>
    <name evidence="2" type="ORF">QJT81_13085</name>
</gene>
<dbReference type="SUPFAM" id="SSF52980">
    <property type="entry name" value="Restriction endonuclease-like"/>
    <property type="match status" value="1"/>
</dbReference>
<dbReference type="PANTHER" id="PTHR34107:SF4">
    <property type="entry name" value="SLL1222 PROTEIN"/>
    <property type="match status" value="1"/>
</dbReference>
<dbReference type="AlphaFoldDB" id="A0AA95KME8"/>
<dbReference type="Pfam" id="PF05685">
    <property type="entry name" value="Uma2"/>
    <property type="match status" value="1"/>
</dbReference>
<dbReference type="EMBL" id="CP124756">
    <property type="protein sequence ID" value="WGZ92777.1"/>
    <property type="molecule type" value="Genomic_DNA"/>
</dbReference>
<dbReference type="GO" id="GO:0004519">
    <property type="term" value="F:endonuclease activity"/>
    <property type="evidence" value="ECO:0007669"/>
    <property type="project" value="UniProtKB-KW"/>
</dbReference>